<feature type="domain" description="Ecto-NOX disulfide-thiol exchanger 1/2" evidence="3">
    <location>
        <begin position="58"/>
        <end position="140"/>
    </location>
</feature>
<dbReference type="InterPro" id="IPR056611">
    <property type="entry name" value="ENOX1/2_dom"/>
</dbReference>
<dbReference type="GO" id="GO:0016491">
    <property type="term" value="F:oxidoreductase activity"/>
    <property type="evidence" value="ECO:0007669"/>
    <property type="project" value="InterPro"/>
</dbReference>
<dbReference type="PANTHER" id="PTHR16001:SF4">
    <property type="entry name" value="ECTO-NOX DISULFIDE-THIOL EXCHANGER 1-LIKE PROTEIN"/>
    <property type="match status" value="1"/>
</dbReference>
<feature type="region of interest" description="Disordered" evidence="2">
    <location>
        <begin position="30"/>
        <end position="57"/>
    </location>
</feature>
<evidence type="ECO:0000259" key="3">
    <source>
        <dbReference type="Pfam" id="PF23267"/>
    </source>
</evidence>
<feature type="compositionally biased region" description="Acidic residues" evidence="2">
    <location>
        <begin position="30"/>
        <end position="48"/>
    </location>
</feature>
<evidence type="ECO:0000256" key="1">
    <source>
        <dbReference type="SAM" id="Coils"/>
    </source>
</evidence>
<dbReference type="GO" id="GO:0009897">
    <property type="term" value="C:external side of plasma membrane"/>
    <property type="evidence" value="ECO:0007669"/>
    <property type="project" value="InterPro"/>
</dbReference>
<proteinExistence type="predicted"/>
<name>A0AAW0W3L4_CHEQU</name>
<evidence type="ECO:0000313" key="4">
    <source>
        <dbReference type="EMBL" id="KAK8723769.1"/>
    </source>
</evidence>
<dbReference type="EMBL" id="JARKIK010000088">
    <property type="protein sequence ID" value="KAK8723764.1"/>
    <property type="molecule type" value="Genomic_DNA"/>
</dbReference>
<sequence>MKKNWQSSESRREHACKAFLCSEIKEIQLDESDKEDAEEMDVSDEEDAGQPARKKIRQNEYLKEENDSLRCQMEAYKNEVDLIKADLKTEVAMRDDQIEAFKKTLQGMQQTLSENAVRKRQDDAKMAELQAKLKKLREQAGGNGEGEEDCKDETEDLLSISTAPLTDKTAQLIGLTSTFLHIHPKGASVDYIWSFIQQFDKEIRPSDIEAMLNQYPTVYKQITTGVGACLERKWIFTGFDCGT</sequence>
<comment type="caution">
    <text evidence="4">The sequence shown here is derived from an EMBL/GenBank/DDBJ whole genome shotgun (WGS) entry which is preliminary data.</text>
</comment>
<keyword evidence="1" id="KW-0175">Coiled coil</keyword>
<evidence type="ECO:0000256" key="2">
    <source>
        <dbReference type="SAM" id="MobiDB-lite"/>
    </source>
</evidence>
<gene>
    <name evidence="4" type="ORF">OTU49_011534</name>
</gene>
<evidence type="ECO:0000313" key="5">
    <source>
        <dbReference type="Proteomes" id="UP001445076"/>
    </source>
</evidence>
<protein>
    <recommendedName>
        <fullName evidence="3">Ecto-NOX disulfide-thiol exchanger 1/2 domain-containing protein</fullName>
    </recommendedName>
</protein>
<dbReference type="InterPro" id="IPR038876">
    <property type="entry name" value="ENOX"/>
</dbReference>
<dbReference type="Proteomes" id="UP001445076">
    <property type="component" value="Unassembled WGS sequence"/>
</dbReference>
<dbReference type="AlphaFoldDB" id="A0AAW0W3L4"/>
<keyword evidence="5" id="KW-1185">Reference proteome</keyword>
<dbReference type="GO" id="GO:0007624">
    <property type="term" value="P:ultradian rhythm"/>
    <property type="evidence" value="ECO:0007669"/>
    <property type="project" value="InterPro"/>
</dbReference>
<feature type="coiled-coil region" evidence="1">
    <location>
        <begin position="59"/>
        <end position="86"/>
    </location>
</feature>
<accession>A0AAW0W3L4</accession>
<dbReference type="EMBL" id="JARKIK010000088">
    <property type="protein sequence ID" value="KAK8723766.1"/>
    <property type="molecule type" value="Genomic_DNA"/>
</dbReference>
<dbReference type="EMBL" id="JARKIK010000088">
    <property type="protein sequence ID" value="KAK8723769.1"/>
    <property type="molecule type" value="Genomic_DNA"/>
</dbReference>
<reference evidence="4 5" key="1">
    <citation type="journal article" date="2024" name="BMC Genomics">
        <title>Genome assembly of redclaw crayfish (Cherax quadricarinatus) provides insights into its immune adaptation and hypoxia tolerance.</title>
        <authorList>
            <person name="Liu Z."/>
            <person name="Zheng J."/>
            <person name="Li H."/>
            <person name="Fang K."/>
            <person name="Wang S."/>
            <person name="He J."/>
            <person name="Zhou D."/>
            <person name="Weng S."/>
            <person name="Chi M."/>
            <person name="Gu Z."/>
            <person name="He J."/>
            <person name="Li F."/>
            <person name="Wang M."/>
        </authorList>
    </citation>
    <scope>NUCLEOTIDE SEQUENCE [LARGE SCALE GENOMIC DNA]</scope>
    <source>
        <strain evidence="4">ZL_2023a</strain>
    </source>
</reference>
<organism evidence="4 5">
    <name type="scientific">Cherax quadricarinatus</name>
    <name type="common">Australian red claw crayfish</name>
    <dbReference type="NCBI Taxonomy" id="27406"/>
    <lineage>
        <taxon>Eukaryota</taxon>
        <taxon>Metazoa</taxon>
        <taxon>Ecdysozoa</taxon>
        <taxon>Arthropoda</taxon>
        <taxon>Crustacea</taxon>
        <taxon>Multicrustacea</taxon>
        <taxon>Malacostraca</taxon>
        <taxon>Eumalacostraca</taxon>
        <taxon>Eucarida</taxon>
        <taxon>Decapoda</taxon>
        <taxon>Pleocyemata</taxon>
        <taxon>Astacidea</taxon>
        <taxon>Parastacoidea</taxon>
        <taxon>Parastacidae</taxon>
        <taxon>Cherax</taxon>
    </lineage>
</organism>
<reference evidence="4" key="2">
    <citation type="submission" date="2024-01" db="EMBL/GenBank/DDBJ databases">
        <authorList>
            <person name="He J."/>
            <person name="Wang M."/>
            <person name="Zheng J."/>
            <person name="Liu Z."/>
        </authorList>
    </citation>
    <scope>NUCLEOTIDE SEQUENCE</scope>
    <source>
        <strain evidence="4">ZL_2023a</strain>
        <tissue evidence="4">Muscle</tissue>
    </source>
</reference>
<dbReference type="PANTHER" id="PTHR16001">
    <property type="entry name" value="ECTO-NOX DISULFIDE-THIOL EXCHANGER"/>
    <property type="match status" value="1"/>
</dbReference>
<dbReference type="Pfam" id="PF23267">
    <property type="entry name" value="ENOX1"/>
    <property type="match status" value="1"/>
</dbReference>